<gene>
    <name evidence="3" type="ORF">SLEP1_g10514</name>
</gene>
<accession>A0AAV5IE88</accession>
<sequence>MASSDDLVRIVEVIEVAPSSNQFPTSAAEFTLPLTFFDTYWFKFSPVERLFFYPLPADSNPTFFNSEVLPKLKKSLSLTLLHFLPLAGNLIWPSPDAAKAVIRYTPNDAVSLTVAESDGDFNGLSGNEIINAIELHPLVPQLKASHDAVAITAIQITLFPNKGFCIGLTIHHTVLDGKSVMMFIKSWAYICTNQENYPLQLPSDLAPFFDRGVIKDPSGLDLFFLNQWLALTASDPKTRSLKVSQNLGRVSPNLVRTTFLLSHDNINKLRELVLSKWDKKKPIHLSTFVLAFAYTATCLVKARGGESERAVFMAFASDYRTRLDPSVPENYFGNCLGPHGQCVKAGDLMDENGVAFGAHMLSDEIKGLEKGGVLDGAKNKWSAVLDAIVKESGSMQMITVAGSPRFHVYGLNFGWGKPKKVEIVSVDRTGAISLAESRDGSGGVEIGLALEKHEMEIVASLFKF</sequence>
<dbReference type="GO" id="GO:0016747">
    <property type="term" value="F:acyltransferase activity, transferring groups other than amino-acyl groups"/>
    <property type="evidence" value="ECO:0007669"/>
    <property type="project" value="UniProtKB-ARBA"/>
</dbReference>
<evidence type="ECO:0000256" key="1">
    <source>
        <dbReference type="ARBA" id="ARBA00022679"/>
    </source>
</evidence>
<keyword evidence="4" id="KW-1185">Reference proteome</keyword>
<dbReference type="InterPro" id="IPR051504">
    <property type="entry name" value="Plant_metabolite_acyltrans"/>
</dbReference>
<comment type="caution">
    <text evidence="3">The sequence shown here is derived from an EMBL/GenBank/DDBJ whole genome shotgun (WGS) entry which is preliminary data.</text>
</comment>
<evidence type="ECO:0000313" key="4">
    <source>
        <dbReference type="Proteomes" id="UP001054252"/>
    </source>
</evidence>
<dbReference type="AlphaFoldDB" id="A0AAV5IE88"/>
<dbReference type="SUPFAM" id="SSF52777">
    <property type="entry name" value="CoA-dependent acyltransferases"/>
    <property type="match status" value="1"/>
</dbReference>
<evidence type="ECO:0000256" key="2">
    <source>
        <dbReference type="ARBA" id="ARBA00023315"/>
    </source>
</evidence>
<keyword evidence="1" id="KW-0808">Transferase</keyword>
<dbReference type="PANTHER" id="PTHR31625">
    <property type="match status" value="1"/>
</dbReference>
<evidence type="ECO:0000313" key="3">
    <source>
        <dbReference type="EMBL" id="GKU97362.1"/>
    </source>
</evidence>
<dbReference type="Pfam" id="PF02458">
    <property type="entry name" value="Transferase"/>
    <property type="match status" value="1"/>
</dbReference>
<dbReference type="EMBL" id="BPVZ01000011">
    <property type="protein sequence ID" value="GKU97362.1"/>
    <property type="molecule type" value="Genomic_DNA"/>
</dbReference>
<dbReference type="InterPro" id="IPR023213">
    <property type="entry name" value="CAT-like_dom_sf"/>
</dbReference>
<name>A0AAV5IE88_9ROSI</name>
<proteinExistence type="predicted"/>
<dbReference type="Proteomes" id="UP001054252">
    <property type="component" value="Unassembled WGS sequence"/>
</dbReference>
<protein>
    <recommendedName>
        <fullName evidence="5">Phenolic glucoside malonyltransferase 1-like</fullName>
    </recommendedName>
</protein>
<dbReference type="Gene3D" id="3.30.559.10">
    <property type="entry name" value="Chloramphenicol acetyltransferase-like domain"/>
    <property type="match status" value="2"/>
</dbReference>
<reference evidence="3 4" key="1">
    <citation type="journal article" date="2021" name="Commun. Biol.">
        <title>The genome of Shorea leprosula (Dipterocarpaceae) highlights the ecological relevance of drought in aseasonal tropical rainforests.</title>
        <authorList>
            <person name="Ng K.K.S."/>
            <person name="Kobayashi M.J."/>
            <person name="Fawcett J.A."/>
            <person name="Hatakeyama M."/>
            <person name="Paape T."/>
            <person name="Ng C.H."/>
            <person name="Ang C.C."/>
            <person name="Tnah L.H."/>
            <person name="Lee C.T."/>
            <person name="Nishiyama T."/>
            <person name="Sese J."/>
            <person name="O'Brien M.J."/>
            <person name="Copetti D."/>
            <person name="Mohd Noor M.I."/>
            <person name="Ong R.C."/>
            <person name="Putra M."/>
            <person name="Sireger I.Z."/>
            <person name="Indrioko S."/>
            <person name="Kosugi Y."/>
            <person name="Izuno A."/>
            <person name="Isagi Y."/>
            <person name="Lee S.L."/>
            <person name="Shimizu K.K."/>
        </authorList>
    </citation>
    <scope>NUCLEOTIDE SEQUENCE [LARGE SCALE GENOMIC DNA]</scope>
    <source>
        <strain evidence="3">214</strain>
    </source>
</reference>
<organism evidence="3 4">
    <name type="scientific">Rubroshorea leprosula</name>
    <dbReference type="NCBI Taxonomy" id="152421"/>
    <lineage>
        <taxon>Eukaryota</taxon>
        <taxon>Viridiplantae</taxon>
        <taxon>Streptophyta</taxon>
        <taxon>Embryophyta</taxon>
        <taxon>Tracheophyta</taxon>
        <taxon>Spermatophyta</taxon>
        <taxon>Magnoliopsida</taxon>
        <taxon>eudicotyledons</taxon>
        <taxon>Gunneridae</taxon>
        <taxon>Pentapetalae</taxon>
        <taxon>rosids</taxon>
        <taxon>malvids</taxon>
        <taxon>Malvales</taxon>
        <taxon>Dipterocarpaceae</taxon>
        <taxon>Rubroshorea</taxon>
    </lineage>
</organism>
<keyword evidence="2" id="KW-0012">Acyltransferase</keyword>
<evidence type="ECO:0008006" key="5">
    <source>
        <dbReference type="Google" id="ProtNLM"/>
    </source>
</evidence>